<dbReference type="GO" id="GO:0003723">
    <property type="term" value="F:RNA binding"/>
    <property type="evidence" value="ECO:0007669"/>
    <property type="project" value="InterPro"/>
</dbReference>
<dbReference type="Gene3D" id="3.30.300.20">
    <property type="match status" value="1"/>
</dbReference>
<evidence type="ECO:0000313" key="1">
    <source>
        <dbReference type="EMBL" id="HIQ90568.1"/>
    </source>
</evidence>
<proteinExistence type="predicted"/>
<organism evidence="1 2">
    <name type="scientific">Candidatus Coprosoma intestinipullorum</name>
    <dbReference type="NCBI Taxonomy" id="2840752"/>
    <lineage>
        <taxon>Bacteria</taxon>
        <taxon>Bacillati</taxon>
        <taxon>Bacillota</taxon>
        <taxon>Bacillota incertae sedis</taxon>
        <taxon>Candidatus Coprosoma</taxon>
    </lineage>
</organism>
<gene>
    <name evidence="1" type="ORF">IAB27_02935</name>
</gene>
<dbReference type="PANTHER" id="PTHR35800:SF1">
    <property type="entry name" value="RNA-BINDING PROTEIN KHPB"/>
    <property type="match status" value="1"/>
</dbReference>
<protein>
    <recommendedName>
        <fullName evidence="3">KH domain-containing protein</fullName>
    </recommendedName>
</protein>
<dbReference type="PANTHER" id="PTHR35800">
    <property type="entry name" value="PROTEIN JAG"/>
    <property type="match status" value="1"/>
</dbReference>
<dbReference type="Proteomes" id="UP000886786">
    <property type="component" value="Unassembled WGS sequence"/>
</dbReference>
<dbReference type="InterPro" id="IPR039247">
    <property type="entry name" value="KhpB"/>
</dbReference>
<reference evidence="1" key="2">
    <citation type="journal article" date="2021" name="PeerJ">
        <title>Extensive microbial diversity within the chicken gut microbiome revealed by metagenomics and culture.</title>
        <authorList>
            <person name="Gilroy R."/>
            <person name="Ravi A."/>
            <person name="Getino M."/>
            <person name="Pursley I."/>
            <person name="Horton D.L."/>
            <person name="Alikhan N.F."/>
            <person name="Baker D."/>
            <person name="Gharbi K."/>
            <person name="Hall N."/>
            <person name="Watson M."/>
            <person name="Adriaenssens E.M."/>
            <person name="Foster-Nyarko E."/>
            <person name="Jarju S."/>
            <person name="Secka A."/>
            <person name="Antonio M."/>
            <person name="Oren A."/>
            <person name="Chaudhuri R.R."/>
            <person name="La Ragione R."/>
            <person name="Hildebrand F."/>
            <person name="Pallen M.J."/>
        </authorList>
    </citation>
    <scope>NUCLEOTIDE SEQUENCE</scope>
    <source>
        <strain evidence="1">CHK147-3167</strain>
    </source>
</reference>
<sequence>MEVVRRESKNKEDALEKILEELNVNLDEVFYSVKESQGSFGKTKYLVSVVTKYDVKDFVKDYLNEFLDELGIKAEIGFKDVNGDLNVYIYSLDDDEASFLIGKQGKFLKSLQHVLRKSLKTQTGFG</sequence>
<comment type="caution">
    <text evidence="1">The sequence shown here is derived from an EMBL/GenBank/DDBJ whole genome shotgun (WGS) entry which is preliminary data.</text>
</comment>
<reference evidence="1" key="1">
    <citation type="submission" date="2020-10" db="EMBL/GenBank/DDBJ databases">
        <authorList>
            <person name="Gilroy R."/>
        </authorList>
    </citation>
    <scope>NUCLEOTIDE SEQUENCE</scope>
    <source>
        <strain evidence="1">CHK147-3167</strain>
    </source>
</reference>
<name>A0A9D0ZQY2_9FIRM</name>
<evidence type="ECO:0000313" key="2">
    <source>
        <dbReference type="Proteomes" id="UP000886786"/>
    </source>
</evidence>
<accession>A0A9D0ZQY2</accession>
<dbReference type="AlphaFoldDB" id="A0A9D0ZQY2"/>
<dbReference type="InterPro" id="IPR015946">
    <property type="entry name" value="KH_dom-like_a/b"/>
</dbReference>
<dbReference type="EMBL" id="DVFV01000055">
    <property type="protein sequence ID" value="HIQ90568.1"/>
    <property type="molecule type" value="Genomic_DNA"/>
</dbReference>
<evidence type="ECO:0008006" key="3">
    <source>
        <dbReference type="Google" id="ProtNLM"/>
    </source>
</evidence>
<feature type="non-terminal residue" evidence="1">
    <location>
        <position position="126"/>
    </location>
</feature>